<name>A0ABS4W1Y4_9PSEU</name>
<accession>A0ABS4W1Y4</accession>
<proteinExistence type="predicted"/>
<dbReference type="Proteomes" id="UP001519295">
    <property type="component" value="Unassembled WGS sequence"/>
</dbReference>
<evidence type="ECO:0000313" key="1">
    <source>
        <dbReference type="EMBL" id="MBP2370216.1"/>
    </source>
</evidence>
<dbReference type="EMBL" id="JAGINU010000001">
    <property type="protein sequence ID" value="MBP2370216.1"/>
    <property type="molecule type" value="Genomic_DNA"/>
</dbReference>
<comment type="caution">
    <text evidence="1">The sequence shown here is derived from an EMBL/GenBank/DDBJ whole genome shotgun (WGS) entry which is preliminary data.</text>
</comment>
<evidence type="ECO:0000313" key="2">
    <source>
        <dbReference type="Proteomes" id="UP001519295"/>
    </source>
</evidence>
<organism evidence="1 2">
    <name type="scientific">Pseudonocardia parietis</name>
    <dbReference type="NCBI Taxonomy" id="570936"/>
    <lineage>
        <taxon>Bacteria</taxon>
        <taxon>Bacillati</taxon>
        <taxon>Actinomycetota</taxon>
        <taxon>Actinomycetes</taxon>
        <taxon>Pseudonocardiales</taxon>
        <taxon>Pseudonocardiaceae</taxon>
        <taxon>Pseudonocardia</taxon>
    </lineage>
</organism>
<keyword evidence="2" id="KW-1185">Reference proteome</keyword>
<gene>
    <name evidence="1" type="ORF">JOF36_005912</name>
</gene>
<sequence length="560" mass="60204">MTVQIEQMASAQTPKLGKGDQGSAKVRAAFTRPTAPGRLVVACLLMTGGLDVGTYFSDKSFTLIRRYDGVRDLKLAVWYRENAPSVTSLTAWADAYRGMDLRLFEISGVKQLGALDKFVAAAGDSRTPSVGPTSTLAVPGEFVLGIVASQYHSATQGGFGGGLTKLTEAVVPSGRQQDWERGRATYHIGTESGTSGPRLSARLSTQRRWITFLMTFRPGTAGPARFTATTNRSVLEVGGRASLTSFGPLKATVNRGVLGAVPTPRARIGPFEGQIRLGGWNGLLIGTSTPYRIQQIDGLNGRQVRTSDDDLPRTDGASRGVDLQSARQFIVKVNWDGAGAAPGTGPARIEELREELYRAVPVQRDADDELVFRKPGGPLRSVWCRATEIPRADEDEQVFRPEQPIVFRAADPRHYSAIQKRVEVPVTPDEGETVLVVGATNAGNARAYPVIRVAIPQTGTPLTRIQLVNVSAAVTFDVQMAFPPGSELVGDMSARATAAPVSPVTLDGQSRYGGWQLPRDTFYLSPAPDADAGVNLLYLRTTPVDVPVTCTLDFFDTWSG</sequence>
<reference evidence="1 2" key="1">
    <citation type="submission" date="2021-03" db="EMBL/GenBank/DDBJ databases">
        <title>Sequencing the genomes of 1000 actinobacteria strains.</title>
        <authorList>
            <person name="Klenk H.-P."/>
        </authorList>
    </citation>
    <scope>NUCLEOTIDE SEQUENCE [LARGE SCALE GENOMIC DNA]</scope>
    <source>
        <strain evidence="1 2">DSM 45256</strain>
    </source>
</reference>
<dbReference type="RefSeq" id="WP_210033285.1">
    <property type="nucleotide sequence ID" value="NZ_JAGINU010000001.1"/>
</dbReference>
<protein>
    <submittedName>
        <fullName evidence="1">Uncharacterized protein</fullName>
    </submittedName>
</protein>